<name>A0A1D6GWD9_MAIZE</name>
<keyword evidence="5" id="KW-0143">Chaperone</keyword>
<dbReference type="SUPFAM" id="SSF55874">
    <property type="entry name" value="ATPase domain of HSP90 chaperone/DNA topoisomerase II/histidine kinase"/>
    <property type="match status" value="1"/>
</dbReference>
<dbReference type="EMBL" id="CM000781">
    <property type="protein sequence ID" value="AQK67201.1"/>
    <property type="molecule type" value="Genomic_DNA"/>
</dbReference>
<dbReference type="ExpressionAtlas" id="A0A1D6GWD9">
    <property type="expression patterns" value="baseline"/>
</dbReference>
<evidence type="ECO:0000256" key="4">
    <source>
        <dbReference type="ARBA" id="ARBA00022840"/>
    </source>
</evidence>
<gene>
    <name evidence="6" type="ORF">ZEAMMB73_Zm00001d014792</name>
</gene>
<dbReference type="PRINTS" id="PR00775">
    <property type="entry name" value="HEATSHOCK90"/>
</dbReference>
<comment type="similarity">
    <text evidence="1">Belongs to the heat shock protein 90 family.</text>
</comment>
<dbReference type="GO" id="GO:0016887">
    <property type="term" value="F:ATP hydrolysis activity"/>
    <property type="evidence" value="ECO:0007669"/>
    <property type="project" value="InterPro"/>
</dbReference>
<evidence type="ECO:0000256" key="3">
    <source>
        <dbReference type="ARBA" id="ARBA00022741"/>
    </source>
</evidence>
<sequence>MRKWALSSALLLLFLLTTLPDPGMSPPAGDLQFFALVYQTFLSKFKSLSALVSIYCAVPAYQKHTYKWKFNLLILVKFQSCSDPASTAAKKLQVNAEESSDDLANPPKVEEKLGAVPHGLSTDSEVAQREAESISRKTLRSSAEKFEFQAEVSRLMDIIINSLYSNKDIFLRELISNASDVCIASDPCVYSALWMVEINCGVLHVCRHWIRSGSFPLLIRKFWVKVTLQSLRFR</sequence>
<reference evidence="6" key="1">
    <citation type="submission" date="2015-12" db="EMBL/GenBank/DDBJ databases">
        <title>Update maize B73 reference genome by single molecule sequencing technologies.</title>
        <authorList>
            <consortium name="Maize Genome Sequencing Project"/>
            <person name="Ware D."/>
        </authorList>
    </citation>
    <scope>NUCLEOTIDE SEQUENCE</scope>
    <source>
        <tissue evidence="6">Seedling</tissue>
    </source>
</reference>
<dbReference type="GO" id="GO:0140662">
    <property type="term" value="F:ATP-dependent protein folding chaperone"/>
    <property type="evidence" value="ECO:0007669"/>
    <property type="project" value="InterPro"/>
</dbReference>
<dbReference type="Gene3D" id="3.30.565.10">
    <property type="entry name" value="Histidine kinase-like ATPase, C-terminal domain"/>
    <property type="match status" value="1"/>
</dbReference>
<dbReference type="GO" id="GO:0051082">
    <property type="term" value="F:unfolded protein binding"/>
    <property type="evidence" value="ECO:0007669"/>
    <property type="project" value="InterPro"/>
</dbReference>
<proteinExistence type="inferred from homology"/>
<evidence type="ECO:0000256" key="1">
    <source>
        <dbReference type="ARBA" id="ARBA00008239"/>
    </source>
</evidence>
<dbReference type="InterPro" id="IPR036890">
    <property type="entry name" value="HATPase_C_sf"/>
</dbReference>
<keyword evidence="4" id="KW-0067">ATP-binding</keyword>
<comment type="subunit">
    <text evidence="2">Homodimer.</text>
</comment>
<evidence type="ECO:0000313" key="6">
    <source>
        <dbReference type="EMBL" id="AQK67201.1"/>
    </source>
</evidence>
<dbReference type="InterPro" id="IPR001404">
    <property type="entry name" value="Hsp90_fam"/>
</dbReference>
<dbReference type="InterPro" id="IPR020575">
    <property type="entry name" value="Hsp90_N"/>
</dbReference>
<dbReference type="InterPro" id="IPR019805">
    <property type="entry name" value="Heat_shock_protein_90_CS"/>
</dbReference>
<dbReference type="GO" id="GO:0005524">
    <property type="term" value="F:ATP binding"/>
    <property type="evidence" value="ECO:0007669"/>
    <property type="project" value="UniProtKB-KW"/>
</dbReference>
<keyword evidence="3" id="KW-0547">Nucleotide-binding</keyword>
<protein>
    <submittedName>
        <fullName evidence="6">Shepherd-like1</fullName>
    </submittedName>
</protein>
<dbReference type="PROSITE" id="PS00298">
    <property type="entry name" value="HSP90"/>
    <property type="match status" value="1"/>
</dbReference>
<organism evidence="6">
    <name type="scientific">Zea mays</name>
    <name type="common">Maize</name>
    <dbReference type="NCBI Taxonomy" id="4577"/>
    <lineage>
        <taxon>Eukaryota</taxon>
        <taxon>Viridiplantae</taxon>
        <taxon>Streptophyta</taxon>
        <taxon>Embryophyta</taxon>
        <taxon>Tracheophyta</taxon>
        <taxon>Spermatophyta</taxon>
        <taxon>Magnoliopsida</taxon>
        <taxon>Liliopsida</taxon>
        <taxon>Poales</taxon>
        <taxon>Poaceae</taxon>
        <taxon>PACMAD clade</taxon>
        <taxon>Panicoideae</taxon>
        <taxon>Andropogonodae</taxon>
        <taxon>Andropogoneae</taxon>
        <taxon>Tripsacinae</taxon>
        <taxon>Zea</taxon>
    </lineage>
</organism>
<dbReference type="AlphaFoldDB" id="A0A1D6GWD9"/>
<evidence type="ECO:0000256" key="5">
    <source>
        <dbReference type="ARBA" id="ARBA00023186"/>
    </source>
</evidence>
<accession>A0A1D6GWD9</accession>
<evidence type="ECO:0000256" key="2">
    <source>
        <dbReference type="ARBA" id="ARBA00011738"/>
    </source>
</evidence>
<dbReference type="PANTHER" id="PTHR11528">
    <property type="entry name" value="HEAT SHOCK PROTEIN 90 FAMILY MEMBER"/>
    <property type="match status" value="1"/>
</dbReference>